<dbReference type="KEGG" id="tcr:507259.16"/>
<dbReference type="AlphaFoldDB" id="Q4CM55"/>
<dbReference type="EMBL" id="AAHK01003652">
    <property type="protein sequence ID" value="EAN81359.1"/>
    <property type="molecule type" value="Genomic_DNA"/>
</dbReference>
<dbReference type="GeneID" id="3532246"/>
<feature type="non-terminal residue" evidence="2">
    <location>
        <position position="106"/>
    </location>
</feature>
<keyword evidence="3" id="KW-1185">Reference proteome</keyword>
<comment type="caution">
    <text evidence="2">The sequence shown here is derived from an EMBL/GenBank/DDBJ whole genome shotgun (WGS) entry which is preliminary data.</text>
</comment>
<evidence type="ECO:0000313" key="3">
    <source>
        <dbReference type="Proteomes" id="UP000002296"/>
    </source>
</evidence>
<reference evidence="2 3" key="1">
    <citation type="journal article" date="2005" name="Science">
        <title>The genome sequence of Trypanosoma cruzi, etiologic agent of Chagas disease.</title>
        <authorList>
            <person name="El-Sayed N.M."/>
            <person name="Myler P.J."/>
            <person name="Bartholomeu D.C."/>
            <person name="Nilsson D."/>
            <person name="Aggarwal G."/>
            <person name="Tran A.N."/>
            <person name="Ghedin E."/>
            <person name="Worthey E.A."/>
            <person name="Delcher A.L."/>
            <person name="Blandin G."/>
            <person name="Westenberger S.J."/>
            <person name="Caler E."/>
            <person name="Cerqueira G.C."/>
            <person name="Branche C."/>
            <person name="Haas B."/>
            <person name="Anupama A."/>
            <person name="Arner E."/>
            <person name="Aslund L."/>
            <person name="Attipoe P."/>
            <person name="Bontempi E."/>
            <person name="Bringaud F."/>
            <person name="Burton P."/>
            <person name="Cadag E."/>
            <person name="Campbell D.A."/>
            <person name="Carrington M."/>
            <person name="Crabtree J."/>
            <person name="Darban H."/>
            <person name="da Silveira J.F."/>
            <person name="de Jong P."/>
            <person name="Edwards K."/>
            <person name="Englund P.T."/>
            <person name="Fazelina G."/>
            <person name="Feldblyum T."/>
            <person name="Ferella M."/>
            <person name="Frasch A.C."/>
            <person name="Gull K."/>
            <person name="Horn D."/>
            <person name="Hou L."/>
            <person name="Huang Y."/>
            <person name="Kindlund E."/>
            <person name="Klingbeil M."/>
            <person name="Kluge S."/>
            <person name="Koo H."/>
            <person name="Lacerda D."/>
            <person name="Levin M.J."/>
            <person name="Lorenzi H."/>
            <person name="Louie T."/>
            <person name="Machado C.R."/>
            <person name="McCulloch R."/>
            <person name="McKenna A."/>
            <person name="Mizuno Y."/>
            <person name="Mottram J.C."/>
            <person name="Nelson S."/>
            <person name="Ochaya S."/>
            <person name="Osoegawa K."/>
            <person name="Pai G."/>
            <person name="Parsons M."/>
            <person name="Pentony M."/>
            <person name="Pettersson U."/>
            <person name="Pop M."/>
            <person name="Ramirez J.L."/>
            <person name="Rinta J."/>
            <person name="Robertson L."/>
            <person name="Salzberg S.L."/>
            <person name="Sanchez D.O."/>
            <person name="Seyler A."/>
            <person name="Sharma R."/>
            <person name="Shetty J."/>
            <person name="Simpson A.J."/>
            <person name="Sisk E."/>
            <person name="Tammi M.T."/>
            <person name="Tarleton R."/>
            <person name="Teixeira S."/>
            <person name="Van Aken S."/>
            <person name="Vogt C."/>
            <person name="Ward P.N."/>
            <person name="Wickstead B."/>
            <person name="Wortman J."/>
            <person name="White O."/>
            <person name="Fraser C.M."/>
            <person name="Stuart K.D."/>
            <person name="Andersson B."/>
        </authorList>
    </citation>
    <scope>NUCLEOTIDE SEQUENCE [LARGE SCALE GENOMIC DNA]</scope>
    <source>
        <strain evidence="2 3">CL Brener</strain>
    </source>
</reference>
<gene>
    <name evidence="2" type="ORF">Tc00.1047053507259.16</name>
</gene>
<proteinExistence type="predicted"/>
<evidence type="ECO:0000313" key="2">
    <source>
        <dbReference type="EMBL" id="EAN81359.1"/>
    </source>
</evidence>
<name>Q4CM55_TRYCC</name>
<sequence length="106" mass="12580">MCVQPMRLLDQRTASPRILYLLPCPTPRPSLWGRRICQPAASALSAQKGVWCKTAMRRHWRRQRRRRRRHWRRFYVVGRRKRKISAGGISGGRRKRSRGWKFTPGG</sequence>
<keyword evidence="2" id="KW-0418">Kinase</keyword>
<organism evidence="2 3">
    <name type="scientific">Trypanosoma cruzi (strain CL Brener)</name>
    <dbReference type="NCBI Taxonomy" id="353153"/>
    <lineage>
        <taxon>Eukaryota</taxon>
        <taxon>Discoba</taxon>
        <taxon>Euglenozoa</taxon>
        <taxon>Kinetoplastea</taxon>
        <taxon>Metakinetoplastina</taxon>
        <taxon>Trypanosomatida</taxon>
        <taxon>Trypanosomatidae</taxon>
        <taxon>Trypanosoma</taxon>
        <taxon>Schizotrypanum</taxon>
    </lineage>
</organism>
<evidence type="ECO:0000256" key="1">
    <source>
        <dbReference type="SAM" id="MobiDB-lite"/>
    </source>
</evidence>
<protein>
    <submittedName>
        <fullName evidence="2">Protein kinase, putative</fullName>
    </submittedName>
</protein>
<dbReference type="Proteomes" id="UP000002296">
    <property type="component" value="Unassembled WGS sequence"/>
</dbReference>
<dbReference type="RefSeq" id="XP_802805.1">
    <property type="nucleotide sequence ID" value="XM_797712.1"/>
</dbReference>
<keyword evidence="2" id="KW-0808">Transferase</keyword>
<dbReference type="PaxDb" id="353153-Q4CM55"/>
<dbReference type="InParanoid" id="Q4CM55"/>
<feature type="region of interest" description="Disordered" evidence="1">
    <location>
        <begin position="85"/>
        <end position="106"/>
    </location>
</feature>
<dbReference type="GO" id="GO:0016301">
    <property type="term" value="F:kinase activity"/>
    <property type="evidence" value="ECO:0007669"/>
    <property type="project" value="UniProtKB-KW"/>
</dbReference>
<accession>Q4CM55</accession>